<reference evidence="2" key="1">
    <citation type="journal article" date="2019" name="Sci. Rep.">
        <title>Draft genome of Tanacetum cinerariifolium, the natural source of mosquito coil.</title>
        <authorList>
            <person name="Yamashiro T."/>
            <person name="Shiraishi A."/>
            <person name="Satake H."/>
            <person name="Nakayama K."/>
        </authorList>
    </citation>
    <scope>NUCLEOTIDE SEQUENCE</scope>
</reference>
<dbReference type="AlphaFoldDB" id="A0A699XH80"/>
<evidence type="ECO:0000256" key="1">
    <source>
        <dbReference type="SAM" id="MobiDB-lite"/>
    </source>
</evidence>
<comment type="caution">
    <text evidence="2">The sequence shown here is derived from an EMBL/GenBank/DDBJ whole genome shotgun (WGS) entry which is preliminary data.</text>
</comment>
<dbReference type="EMBL" id="BKCJ011854001">
    <property type="protein sequence ID" value="GFD58513.1"/>
    <property type="molecule type" value="Genomic_DNA"/>
</dbReference>
<name>A0A699XH80_TANCI</name>
<proteinExistence type="predicted"/>
<accession>A0A699XH80</accession>
<feature type="non-terminal residue" evidence="2">
    <location>
        <position position="1"/>
    </location>
</feature>
<sequence length="42" mass="4281">LRRRPGPGPPGLAGLRGAGRGRGGRARLRPWVAAVAGRAGRP</sequence>
<feature type="region of interest" description="Disordered" evidence="1">
    <location>
        <begin position="1"/>
        <end position="26"/>
    </location>
</feature>
<protein>
    <submittedName>
        <fullName evidence="2">Uncharacterized protein</fullName>
    </submittedName>
</protein>
<gene>
    <name evidence="2" type="ORF">Tci_930482</name>
</gene>
<organism evidence="2">
    <name type="scientific">Tanacetum cinerariifolium</name>
    <name type="common">Dalmatian daisy</name>
    <name type="synonym">Chrysanthemum cinerariifolium</name>
    <dbReference type="NCBI Taxonomy" id="118510"/>
    <lineage>
        <taxon>Eukaryota</taxon>
        <taxon>Viridiplantae</taxon>
        <taxon>Streptophyta</taxon>
        <taxon>Embryophyta</taxon>
        <taxon>Tracheophyta</taxon>
        <taxon>Spermatophyta</taxon>
        <taxon>Magnoliopsida</taxon>
        <taxon>eudicotyledons</taxon>
        <taxon>Gunneridae</taxon>
        <taxon>Pentapetalae</taxon>
        <taxon>asterids</taxon>
        <taxon>campanulids</taxon>
        <taxon>Asterales</taxon>
        <taxon>Asteraceae</taxon>
        <taxon>Asteroideae</taxon>
        <taxon>Anthemideae</taxon>
        <taxon>Anthemidinae</taxon>
        <taxon>Tanacetum</taxon>
    </lineage>
</organism>
<evidence type="ECO:0000313" key="2">
    <source>
        <dbReference type="EMBL" id="GFD58513.1"/>
    </source>
</evidence>
<feature type="compositionally biased region" description="Pro residues" evidence="1">
    <location>
        <begin position="1"/>
        <end position="10"/>
    </location>
</feature>